<protein>
    <recommendedName>
        <fullName evidence="3">Fimbrial protein</fullName>
    </recommendedName>
</protein>
<name>A0A510UMQ4_ALIFS</name>
<dbReference type="AlphaFoldDB" id="A0A510UMQ4"/>
<dbReference type="EMBL" id="BJTZ01000047">
    <property type="protein sequence ID" value="GEK15917.1"/>
    <property type="molecule type" value="Genomic_DNA"/>
</dbReference>
<evidence type="ECO:0008006" key="3">
    <source>
        <dbReference type="Google" id="ProtNLM"/>
    </source>
</evidence>
<sequence>MRLFLFVFIFVGLVMPVESSDIVGTIKEDRLTWQSAKITSDGFVPVIWNVPLNLPSADKVVPGGPTSAIERTVRLSNSSGSVNVPLTIIGMSYLLSSNAGETSTTGVGTKLSGVSAIVKGAGTGNKVVTLSTLSSPFTHYRPIIKPVTMSVWLKAFKTADLDKGTYQGAMNYLVPYNYYRDGVLIRNTLQALLTIKIDYNPSQLHSVSVSGDGVIYPQYYGYPERLVGGATTYIINVTGVFPNEVNIGLKNTVNSDSRYQLLSQTTYPQTGIDYSVRCTNGCDGPTQIITDGEPNINGTSNRLKMRSFNNVSAQATITVSFFNKKLDELNNDTYLGSFVLIFEAGV</sequence>
<comment type="caution">
    <text evidence="1">The sequence shown here is derived from an EMBL/GenBank/DDBJ whole genome shotgun (WGS) entry which is preliminary data.</text>
</comment>
<evidence type="ECO:0000313" key="2">
    <source>
        <dbReference type="Proteomes" id="UP000321787"/>
    </source>
</evidence>
<reference evidence="1 2" key="1">
    <citation type="submission" date="2019-07" db="EMBL/GenBank/DDBJ databases">
        <title>Whole genome shotgun sequence of Aliivibrio fischeri NBRC 101058.</title>
        <authorList>
            <person name="Hosoyama A."/>
            <person name="Uohara A."/>
            <person name="Ohji S."/>
            <person name="Ichikawa N."/>
        </authorList>
    </citation>
    <scope>NUCLEOTIDE SEQUENCE [LARGE SCALE GENOMIC DNA]</scope>
    <source>
        <strain evidence="1 2">NBRC 101058</strain>
    </source>
</reference>
<gene>
    <name evidence="1" type="ORF">AFI02nite_39530</name>
</gene>
<organism evidence="1 2">
    <name type="scientific">Aliivibrio fischeri</name>
    <name type="common">Vibrio fischeri</name>
    <dbReference type="NCBI Taxonomy" id="668"/>
    <lineage>
        <taxon>Bacteria</taxon>
        <taxon>Pseudomonadati</taxon>
        <taxon>Pseudomonadota</taxon>
        <taxon>Gammaproteobacteria</taxon>
        <taxon>Vibrionales</taxon>
        <taxon>Vibrionaceae</taxon>
        <taxon>Aliivibrio</taxon>
    </lineage>
</organism>
<dbReference type="Proteomes" id="UP000321787">
    <property type="component" value="Unassembled WGS sequence"/>
</dbReference>
<proteinExistence type="predicted"/>
<evidence type="ECO:0000313" key="1">
    <source>
        <dbReference type="EMBL" id="GEK15917.1"/>
    </source>
</evidence>
<accession>A0A510UMQ4</accession>